<dbReference type="eggNOG" id="ENOG502T02C">
    <property type="taxonomic scope" value="Eukaryota"/>
</dbReference>
<protein>
    <submittedName>
        <fullName evidence="4">Uncharacterized protein</fullName>
    </submittedName>
</protein>
<dbReference type="AlphaFoldDB" id="F8PR06"/>
<accession>F8PR06</accession>
<evidence type="ECO:0000313" key="4">
    <source>
        <dbReference type="EMBL" id="EGO01663.1"/>
    </source>
</evidence>
<evidence type="ECO:0000256" key="2">
    <source>
        <dbReference type="SAM" id="MobiDB-lite"/>
    </source>
</evidence>
<evidence type="ECO:0000313" key="5">
    <source>
        <dbReference type="Proteomes" id="UP000008063"/>
    </source>
</evidence>
<evidence type="ECO:0000256" key="3">
    <source>
        <dbReference type="SAM" id="Phobius"/>
    </source>
</evidence>
<name>F8PR06_SERL3</name>
<feature type="coiled-coil region" evidence="1">
    <location>
        <begin position="169"/>
        <end position="208"/>
    </location>
</feature>
<organism evidence="5">
    <name type="scientific">Serpula lacrymans var. lacrymans (strain S7.3)</name>
    <name type="common">Dry rot fungus</name>
    <dbReference type="NCBI Taxonomy" id="936435"/>
    <lineage>
        <taxon>Eukaryota</taxon>
        <taxon>Fungi</taxon>
        <taxon>Dikarya</taxon>
        <taxon>Basidiomycota</taxon>
        <taxon>Agaricomycotina</taxon>
        <taxon>Agaricomycetes</taxon>
        <taxon>Agaricomycetidae</taxon>
        <taxon>Boletales</taxon>
        <taxon>Coniophorineae</taxon>
        <taxon>Serpulaceae</taxon>
        <taxon>Serpula</taxon>
    </lineage>
</organism>
<dbReference type="InParanoid" id="F8PR06"/>
<feature type="transmembrane region" description="Helical" evidence="3">
    <location>
        <begin position="113"/>
        <end position="131"/>
    </location>
</feature>
<evidence type="ECO:0000256" key="1">
    <source>
        <dbReference type="SAM" id="Coils"/>
    </source>
</evidence>
<keyword evidence="3" id="KW-1133">Transmembrane helix</keyword>
<dbReference type="OMA" id="CENKGKE"/>
<keyword evidence="3" id="KW-0472">Membrane</keyword>
<dbReference type="OrthoDB" id="3153758at2759"/>
<proteinExistence type="predicted"/>
<keyword evidence="1" id="KW-0175">Coiled coil</keyword>
<reference evidence="5" key="1">
    <citation type="journal article" date="2011" name="Science">
        <title>The plant cell wall-decomposing machinery underlies the functional diversity of forest fungi.</title>
        <authorList>
            <person name="Eastwood D.C."/>
            <person name="Floudas D."/>
            <person name="Binder M."/>
            <person name="Majcherczyk A."/>
            <person name="Schneider P."/>
            <person name="Aerts A."/>
            <person name="Asiegbu F.O."/>
            <person name="Baker S.E."/>
            <person name="Barry K."/>
            <person name="Bendiksby M."/>
            <person name="Blumentritt M."/>
            <person name="Coutinho P.M."/>
            <person name="Cullen D."/>
            <person name="de Vries R.P."/>
            <person name="Gathman A."/>
            <person name="Goodell B."/>
            <person name="Henrissat B."/>
            <person name="Ihrmark K."/>
            <person name="Kauserud H."/>
            <person name="Kohler A."/>
            <person name="LaButti K."/>
            <person name="Lapidus A."/>
            <person name="Lavin J.L."/>
            <person name="Lee Y.-H."/>
            <person name="Lindquist E."/>
            <person name="Lilly W."/>
            <person name="Lucas S."/>
            <person name="Morin E."/>
            <person name="Murat C."/>
            <person name="Oguiza J.A."/>
            <person name="Park J."/>
            <person name="Pisabarro A.G."/>
            <person name="Riley R."/>
            <person name="Rosling A."/>
            <person name="Salamov A."/>
            <person name="Schmidt O."/>
            <person name="Schmutz J."/>
            <person name="Skrede I."/>
            <person name="Stenlid J."/>
            <person name="Wiebenga A."/>
            <person name="Xie X."/>
            <person name="Kuees U."/>
            <person name="Hibbett D.S."/>
            <person name="Hoffmeister D."/>
            <person name="Hoegberg N."/>
            <person name="Martin F."/>
            <person name="Grigoriev I.V."/>
            <person name="Watkinson S.C."/>
        </authorList>
    </citation>
    <scope>NUCLEOTIDE SEQUENCE [LARGE SCALE GENOMIC DNA]</scope>
    <source>
        <strain evidence="5">strain S7.3</strain>
    </source>
</reference>
<feature type="compositionally biased region" description="Polar residues" evidence="2">
    <location>
        <begin position="1"/>
        <end position="18"/>
    </location>
</feature>
<sequence>MITKSSTKSDNGSRTSMAPPSYVSRESVQDDESSYAPSEYSGGSAPRTTNTEASAHNCAKRNATYGGALPGTASQSYMYTTNYYNNCNEDLPLVKNTCSTKPDKWVLPWGNNFFKFLLAIFFIQLSINFYLGNEVMSIIHPEQLETMRQQWKIEMAAHDRERKVWDIERKAFELEREEIERAKKEIERELEEQRRREEQERLEREERIRLGLYWDEVQGSDHCYASGTREYTARLMNLPSTYDGLKGCRSTPITIHDVTIDHPYKCENRGFFDGIYGHFLVKSGEIACSPYWGAFIDKGCTAEGSHTQRIESRLLNISPGENWKQMCSTTPADFRGLHFEGPQYCNDIGIWGVYGVWEVENSAC</sequence>
<keyword evidence="3" id="KW-0812">Transmembrane</keyword>
<keyword evidence="5" id="KW-1185">Reference proteome</keyword>
<gene>
    <name evidence="4" type="ORF">SERLA73DRAFT_177087</name>
</gene>
<feature type="region of interest" description="Disordered" evidence="2">
    <location>
        <begin position="1"/>
        <end position="53"/>
    </location>
</feature>
<dbReference type="EMBL" id="GL945477">
    <property type="protein sequence ID" value="EGO01663.1"/>
    <property type="molecule type" value="Genomic_DNA"/>
</dbReference>
<dbReference type="Proteomes" id="UP000008063">
    <property type="component" value="Unassembled WGS sequence"/>
</dbReference>
<dbReference type="HOGENOM" id="CLU_050250_1_0_1"/>